<dbReference type="PANTHER" id="PTHR35361">
    <property type="entry name" value="OS08G0443700 PROTEIN"/>
    <property type="match status" value="1"/>
</dbReference>
<feature type="compositionally biased region" description="Basic residues" evidence="1">
    <location>
        <begin position="60"/>
        <end position="69"/>
    </location>
</feature>
<dbReference type="Pfam" id="PF15365">
    <property type="entry name" value="PNRC"/>
    <property type="match status" value="1"/>
</dbReference>
<dbReference type="PANTHER" id="PTHR35361:SF1">
    <property type="entry name" value="OS08G0443700 PROTEIN"/>
    <property type="match status" value="1"/>
</dbReference>
<organism evidence="2 3">
    <name type="scientific">Aspergillus leporis</name>
    <dbReference type="NCBI Taxonomy" id="41062"/>
    <lineage>
        <taxon>Eukaryota</taxon>
        <taxon>Fungi</taxon>
        <taxon>Dikarya</taxon>
        <taxon>Ascomycota</taxon>
        <taxon>Pezizomycotina</taxon>
        <taxon>Eurotiomycetes</taxon>
        <taxon>Eurotiomycetidae</taxon>
        <taxon>Eurotiales</taxon>
        <taxon>Aspergillaceae</taxon>
        <taxon>Aspergillus</taxon>
        <taxon>Aspergillus subgen. Circumdati</taxon>
    </lineage>
</organism>
<feature type="compositionally biased region" description="Low complexity" evidence="1">
    <location>
        <begin position="113"/>
        <end position="127"/>
    </location>
</feature>
<feature type="compositionally biased region" description="Basic and acidic residues" evidence="1">
    <location>
        <begin position="143"/>
        <end position="155"/>
    </location>
</feature>
<feature type="compositionally biased region" description="Polar residues" evidence="1">
    <location>
        <begin position="48"/>
        <end position="59"/>
    </location>
</feature>
<feature type="compositionally biased region" description="Basic and acidic residues" evidence="1">
    <location>
        <begin position="267"/>
        <end position="278"/>
    </location>
</feature>
<evidence type="ECO:0000256" key="1">
    <source>
        <dbReference type="SAM" id="MobiDB-lite"/>
    </source>
</evidence>
<evidence type="ECO:0000313" key="3">
    <source>
        <dbReference type="Proteomes" id="UP000326565"/>
    </source>
</evidence>
<accession>A0A5N5XD66</accession>
<feature type="region of interest" description="Disordered" evidence="1">
    <location>
        <begin position="1"/>
        <end position="344"/>
    </location>
</feature>
<dbReference type="OrthoDB" id="2142961at2759"/>
<proteinExistence type="predicted"/>
<dbReference type="Proteomes" id="UP000326565">
    <property type="component" value="Unassembled WGS sequence"/>
</dbReference>
<dbReference type="GO" id="GO:0016071">
    <property type="term" value="P:mRNA metabolic process"/>
    <property type="evidence" value="ECO:0007669"/>
    <property type="project" value="UniProtKB-ARBA"/>
</dbReference>
<reference evidence="2 3" key="1">
    <citation type="submission" date="2019-04" db="EMBL/GenBank/DDBJ databases">
        <title>Friends and foes A comparative genomics study of 23 Aspergillus species from section Flavi.</title>
        <authorList>
            <consortium name="DOE Joint Genome Institute"/>
            <person name="Kjaerbolling I."/>
            <person name="Vesth T."/>
            <person name="Frisvad J.C."/>
            <person name="Nybo J.L."/>
            <person name="Theobald S."/>
            <person name="Kildgaard S."/>
            <person name="Isbrandt T."/>
            <person name="Kuo A."/>
            <person name="Sato A."/>
            <person name="Lyhne E.K."/>
            <person name="Kogle M.E."/>
            <person name="Wiebenga A."/>
            <person name="Kun R.S."/>
            <person name="Lubbers R.J."/>
            <person name="Makela M.R."/>
            <person name="Barry K."/>
            <person name="Chovatia M."/>
            <person name="Clum A."/>
            <person name="Daum C."/>
            <person name="Haridas S."/>
            <person name="He G."/>
            <person name="LaButti K."/>
            <person name="Lipzen A."/>
            <person name="Mondo S."/>
            <person name="Riley R."/>
            <person name="Salamov A."/>
            <person name="Simmons B.A."/>
            <person name="Magnuson J.K."/>
            <person name="Henrissat B."/>
            <person name="Mortensen U.H."/>
            <person name="Larsen T.O."/>
            <person name="Devries R.P."/>
            <person name="Grigoriev I.V."/>
            <person name="Machida M."/>
            <person name="Baker S.E."/>
            <person name="Andersen M.R."/>
        </authorList>
    </citation>
    <scope>NUCLEOTIDE SEQUENCE [LARGE SCALE GENOMIC DNA]</scope>
    <source>
        <strain evidence="2 3">CBS 151.66</strain>
    </source>
</reference>
<dbReference type="AlphaFoldDB" id="A0A5N5XD66"/>
<feature type="compositionally biased region" description="Polar residues" evidence="1">
    <location>
        <begin position="319"/>
        <end position="344"/>
    </location>
</feature>
<gene>
    <name evidence="2" type="ORF">BDV29DRAFT_25607</name>
</gene>
<protein>
    <recommendedName>
        <fullName evidence="4">Proteophosphoglycan 5</fullName>
    </recommendedName>
</protein>
<evidence type="ECO:0008006" key="4">
    <source>
        <dbReference type="Google" id="ProtNLM"/>
    </source>
</evidence>
<dbReference type="InterPro" id="IPR028322">
    <property type="entry name" value="PNRC-like_rgn"/>
</dbReference>
<keyword evidence="3" id="KW-1185">Reference proteome</keyword>
<dbReference type="EMBL" id="ML732162">
    <property type="protein sequence ID" value="KAB8078017.1"/>
    <property type="molecule type" value="Genomic_DNA"/>
</dbReference>
<evidence type="ECO:0000313" key="2">
    <source>
        <dbReference type="EMBL" id="KAB8078017.1"/>
    </source>
</evidence>
<sequence length="459" mass="49850">MSTQSPTPPMPKGPRNNRRNSKRNMTPNIQKVVALTTPPSSPPRNMSPGGTATDSSVNLSKKKNGRSSKKPRDVLKASPAQRKSHHHTSSHSNIITTPQFKDSPHYAGPTFHASPAPSALPIPSFFSKSMPDSDAAPALEADSDNHDVGAEHETTPSKPRPRPQSQEEEPEATPLDFLFKAAVDARRSQSYRSPEASVRARSPQTDSKALPQRKPNGSGNGMFPLEMENPVPRRSQIGPSFATSFKDRMNALRSASSPSPPVSELDEGQRRAKTEALKDLLLNPRPQRPSSATKSSSLGVGNNERPTPNASVPHFATPLRTTSGPPATLSHNMSPEQNQPLVGNGWQSPFPYAYSLNPQPYQGQYSTLKPLSSIPGNTVNNPGETFSPPPYEQPKIAVNHVQVQNYPHVHHQPPASRIIPSNTPTKALDTKKMEDDLRRILKLDVNQGLPSSGIQSSYA</sequence>
<name>A0A5N5XD66_9EURO</name>
<feature type="compositionally biased region" description="Polar residues" evidence="1">
    <location>
        <begin position="288"/>
        <end position="310"/>
    </location>
</feature>
<feature type="compositionally biased region" description="Pro residues" evidence="1">
    <location>
        <begin position="1"/>
        <end position="12"/>
    </location>
</feature>